<evidence type="ECO:0000313" key="2">
    <source>
        <dbReference type="Proteomes" id="UP001497512"/>
    </source>
</evidence>
<sequence length="73" mass="8049">MDTLGACSTSTTELLELVGATNPMPHYVQPVQAPTIFYHPSKTALFLVDWSGRPASDHCPHYSLPMLDNFNQS</sequence>
<organism evidence="1 2">
    <name type="scientific">Sphagnum troendelagicum</name>
    <dbReference type="NCBI Taxonomy" id="128251"/>
    <lineage>
        <taxon>Eukaryota</taxon>
        <taxon>Viridiplantae</taxon>
        <taxon>Streptophyta</taxon>
        <taxon>Embryophyta</taxon>
        <taxon>Bryophyta</taxon>
        <taxon>Sphagnophytina</taxon>
        <taxon>Sphagnopsida</taxon>
        <taxon>Sphagnales</taxon>
        <taxon>Sphagnaceae</taxon>
        <taxon>Sphagnum</taxon>
    </lineage>
</organism>
<evidence type="ECO:0000313" key="1">
    <source>
        <dbReference type="EMBL" id="CAK9216451.1"/>
    </source>
</evidence>
<dbReference type="EMBL" id="OZ019894">
    <property type="protein sequence ID" value="CAK9216451.1"/>
    <property type="molecule type" value="Genomic_DNA"/>
</dbReference>
<dbReference type="Proteomes" id="UP001497512">
    <property type="component" value="Chromosome 2"/>
</dbReference>
<accession>A0ABP0UAK8</accession>
<proteinExistence type="predicted"/>
<gene>
    <name evidence="1" type="ORF">CSSPTR1EN2_LOCUS13477</name>
</gene>
<reference evidence="1" key="1">
    <citation type="submission" date="2024-02" db="EMBL/GenBank/DDBJ databases">
        <authorList>
            <consortium name="ELIXIR-Norway"/>
            <consortium name="Elixir Norway"/>
        </authorList>
    </citation>
    <scope>NUCLEOTIDE SEQUENCE</scope>
</reference>
<name>A0ABP0UAK8_9BRYO</name>
<keyword evidence="2" id="KW-1185">Reference proteome</keyword>
<protein>
    <submittedName>
        <fullName evidence="1">Uncharacterized protein</fullName>
    </submittedName>
</protein>